<dbReference type="AlphaFoldDB" id="A0A8B7CJZ8"/>
<evidence type="ECO:0000256" key="1">
    <source>
        <dbReference type="SAM" id="Coils"/>
    </source>
</evidence>
<keyword evidence="3" id="KW-1185">Reference proteome</keyword>
<evidence type="ECO:0000256" key="2">
    <source>
        <dbReference type="SAM" id="MobiDB-lite"/>
    </source>
</evidence>
<dbReference type="PANTHER" id="PTHR34681:SF2">
    <property type="entry name" value="UVEAL AUTOANTIGEN WITH COILED-COIL_ANKYRIN"/>
    <property type="match status" value="1"/>
</dbReference>
<evidence type="ECO:0000313" key="3">
    <source>
        <dbReference type="Proteomes" id="UP000228380"/>
    </source>
</evidence>
<protein>
    <submittedName>
        <fullName evidence="4">Uncharacterized protein LOC103715101 isoform X1</fullName>
    </submittedName>
</protein>
<dbReference type="GeneID" id="103715101"/>
<feature type="coiled-coil region" evidence="1">
    <location>
        <begin position="46"/>
        <end position="102"/>
    </location>
</feature>
<accession>A0A8B7CJZ8</accession>
<feature type="region of interest" description="Disordered" evidence="2">
    <location>
        <begin position="1"/>
        <end position="33"/>
    </location>
</feature>
<name>A0A8B7CJZ8_PHODC</name>
<dbReference type="OrthoDB" id="1876167at2759"/>
<sequence length="157" mass="17032">MADSDPALSPPGAAAVSSPSKTDDLQPAGATVAGLDKSQSDLLVRLQGLKQDLQNWRSKLDTQVRTYKDELSELKKSLNTELEQLRSDFQELRTTLQKQQEDVTASLRNFGMEDAPANSEGSEIQVQEDNSEKSQSPSTHNTTEINSSDGPVAESSP</sequence>
<reference evidence="4" key="1">
    <citation type="submission" date="2025-08" db="UniProtKB">
        <authorList>
            <consortium name="RefSeq"/>
        </authorList>
    </citation>
    <scope>IDENTIFICATION</scope>
    <source>
        <tissue evidence="4">Young leaves</tissue>
    </source>
</reference>
<feature type="region of interest" description="Disordered" evidence="2">
    <location>
        <begin position="103"/>
        <end position="157"/>
    </location>
</feature>
<organism evidence="3 4">
    <name type="scientific">Phoenix dactylifera</name>
    <name type="common">Date palm</name>
    <dbReference type="NCBI Taxonomy" id="42345"/>
    <lineage>
        <taxon>Eukaryota</taxon>
        <taxon>Viridiplantae</taxon>
        <taxon>Streptophyta</taxon>
        <taxon>Embryophyta</taxon>
        <taxon>Tracheophyta</taxon>
        <taxon>Spermatophyta</taxon>
        <taxon>Magnoliopsida</taxon>
        <taxon>Liliopsida</taxon>
        <taxon>Arecaceae</taxon>
        <taxon>Coryphoideae</taxon>
        <taxon>Phoeniceae</taxon>
        <taxon>Phoenix</taxon>
    </lineage>
</organism>
<dbReference type="KEGG" id="pda:103715101"/>
<dbReference type="Gene3D" id="1.20.58.130">
    <property type="match status" value="1"/>
</dbReference>
<feature type="compositionally biased region" description="Polar residues" evidence="2">
    <location>
        <begin position="119"/>
        <end position="157"/>
    </location>
</feature>
<keyword evidence="1" id="KW-0175">Coiled coil</keyword>
<dbReference type="Proteomes" id="UP000228380">
    <property type="component" value="Unplaced"/>
</dbReference>
<evidence type="ECO:0000313" key="4">
    <source>
        <dbReference type="RefSeq" id="XP_008800849.2"/>
    </source>
</evidence>
<feature type="compositionally biased region" description="Low complexity" evidence="2">
    <location>
        <begin position="1"/>
        <end position="20"/>
    </location>
</feature>
<dbReference type="PANTHER" id="PTHR34681">
    <property type="entry name" value="UVEAL AUTOANTIGEN WITH COILED-COIL/ANKYRIN"/>
    <property type="match status" value="1"/>
</dbReference>
<dbReference type="RefSeq" id="XP_008800849.2">
    <property type="nucleotide sequence ID" value="XM_008802627.4"/>
</dbReference>
<proteinExistence type="predicted"/>
<gene>
    <name evidence="4" type="primary">LOC103715101</name>
</gene>